<gene>
    <name evidence="2" type="ORF">AMORRO_LOCUS9626</name>
</gene>
<sequence length="154" mass="17599">LFDECTAQYKQSRQLEKKKMREREETWHRLEKTAAHNAQGAPLHYTIGTTSNLSTTNVVETTSYNNFDAEEFTEENQSSEEESADEVPPHENEGQENDDHGELQYFDGRPDGFNLFRRKSIIPVDESVLSELSRHRSLDEVLNGPPDGNTSNNP</sequence>
<feature type="compositionally biased region" description="Basic and acidic residues" evidence="1">
    <location>
        <begin position="87"/>
        <end position="102"/>
    </location>
</feature>
<dbReference type="EMBL" id="CAJVPV010009619">
    <property type="protein sequence ID" value="CAG8643473.1"/>
    <property type="molecule type" value="Genomic_DNA"/>
</dbReference>
<reference evidence="2" key="1">
    <citation type="submission" date="2021-06" db="EMBL/GenBank/DDBJ databases">
        <authorList>
            <person name="Kallberg Y."/>
            <person name="Tangrot J."/>
            <person name="Rosling A."/>
        </authorList>
    </citation>
    <scope>NUCLEOTIDE SEQUENCE</scope>
    <source>
        <strain evidence="2">CL551</strain>
    </source>
</reference>
<feature type="compositionally biased region" description="Acidic residues" evidence="1">
    <location>
        <begin position="68"/>
        <end position="85"/>
    </location>
</feature>
<feature type="region of interest" description="Disordered" evidence="1">
    <location>
        <begin position="1"/>
        <end position="25"/>
    </location>
</feature>
<keyword evidence="3" id="KW-1185">Reference proteome</keyword>
<proteinExistence type="predicted"/>
<feature type="region of interest" description="Disordered" evidence="1">
    <location>
        <begin position="131"/>
        <end position="154"/>
    </location>
</feature>
<dbReference type="AlphaFoldDB" id="A0A9N9GY83"/>
<name>A0A9N9GY83_9GLOM</name>
<comment type="caution">
    <text evidence="2">The sequence shown here is derived from an EMBL/GenBank/DDBJ whole genome shotgun (WGS) entry which is preliminary data.</text>
</comment>
<organism evidence="2 3">
    <name type="scientific">Acaulospora morrowiae</name>
    <dbReference type="NCBI Taxonomy" id="94023"/>
    <lineage>
        <taxon>Eukaryota</taxon>
        <taxon>Fungi</taxon>
        <taxon>Fungi incertae sedis</taxon>
        <taxon>Mucoromycota</taxon>
        <taxon>Glomeromycotina</taxon>
        <taxon>Glomeromycetes</taxon>
        <taxon>Diversisporales</taxon>
        <taxon>Acaulosporaceae</taxon>
        <taxon>Acaulospora</taxon>
    </lineage>
</organism>
<evidence type="ECO:0000313" key="3">
    <source>
        <dbReference type="Proteomes" id="UP000789342"/>
    </source>
</evidence>
<feature type="compositionally biased region" description="Basic and acidic residues" evidence="1">
    <location>
        <begin position="13"/>
        <end position="25"/>
    </location>
</feature>
<feature type="non-terminal residue" evidence="2">
    <location>
        <position position="154"/>
    </location>
</feature>
<evidence type="ECO:0000256" key="1">
    <source>
        <dbReference type="SAM" id="MobiDB-lite"/>
    </source>
</evidence>
<evidence type="ECO:0000313" key="2">
    <source>
        <dbReference type="EMBL" id="CAG8643473.1"/>
    </source>
</evidence>
<dbReference type="OrthoDB" id="2284112at2759"/>
<protein>
    <submittedName>
        <fullName evidence="2">13279_t:CDS:1</fullName>
    </submittedName>
</protein>
<feature type="region of interest" description="Disordered" evidence="1">
    <location>
        <begin position="65"/>
        <end position="109"/>
    </location>
</feature>
<accession>A0A9N9GY83</accession>
<dbReference type="Proteomes" id="UP000789342">
    <property type="component" value="Unassembled WGS sequence"/>
</dbReference>